<feature type="compositionally biased region" description="Acidic residues" evidence="1">
    <location>
        <begin position="179"/>
        <end position="197"/>
    </location>
</feature>
<dbReference type="Pfam" id="PF22942">
    <property type="entry name" value="DUF7025"/>
    <property type="match status" value="1"/>
</dbReference>
<protein>
    <recommendedName>
        <fullName evidence="2">AAA+ ATPase domain-containing protein</fullName>
    </recommendedName>
</protein>
<gene>
    <name evidence="3" type="ORF">GGP41_002008</name>
</gene>
<dbReference type="EMBL" id="WNKQ01000002">
    <property type="protein sequence ID" value="KAF5853456.1"/>
    <property type="molecule type" value="Genomic_DNA"/>
</dbReference>
<feature type="compositionally biased region" description="Low complexity" evidence="1">
    <location>
        <begin position="114"/>
        <end position="129"/>
    </location>
</feature>
<dbReference type="CDD" id="cd19481">
    <property type="entry name" value="RecA-like_protease"/>
    <property type="match status" value="1"/>
</dbReference>
<comment type="caution">
    <text evidence="3">The sequence shown here is derived from an EMBL/GenBank/DDBJ whole genome shotgun (WGS) entry which is preliminary data.</text>
</comment>
<dbReference type="Proteomes" id="UP000624244">
    <property type="component" value="Unassembled WGS sequence"/>
</dbReference>
<feature type="compositionally biased region" description="Basic residues" evidence="1">
    <location>
        <begin position="205"/>
        <end position="224"/>
    </location>
</feature>
<feature type="compositionally biased region" description="Basic and acidic residues" evidence="1">
    <location>
        <begin position="85"/>
        <end position="95"/>
    </location>
</feature>
<dbReference type="Pfam" id="PF00004">
    <property type="entry name" value="AAA"/>
    <property type="match status" value="1"/>
</dbReference>
<dbReference type="InterPro" id="IPR054289">
    <property type="entry name" value="DUF7025"/>
</dbReference>
<feature type="compositionally biased region" description="Basic residues" evidence="1">
    <location>
        <begin position="96"/>
        <end position="108"/>
    </location>
</feature>
<dbReference type="InterPro" id="IPR003593">
    <property type="entry name" value="AAA+_ATPase"/>
</dbReference>
<feature type="region of interest" description="Disordered" evidence="1">
    <location>
        <begin position="65"/>
        <end position="294"/>
    </location>
</feature>
<dbReference type="GO" id="GO:0005524">
    <property type="term" value="F:ATP binding"/>
    <property type="evidence" value="ECO:0007669"/>
    <property type="project" value="InterPro"/>
</dbReference>
<evidence type="ECO:0000313" key="4">
    <source>
        <dbReference type="Proteomes" id="UP000624244"/>
    </source>
</evidence>
<feature type="domain" description="AAA+ ATPase" evidence="2">
    <location>
        <begin position="738"/>
        <end position="863"/>
    </location>
</feature>
<evidence type="ECO:0000256" key="1">
    <source>
        <dbReference type="SAM" id="MobiDB-lite"/>
    </source>
</evidence>
<dbReference type="GO" id="GO:0016887">
    <property type="term" value="F:ATP hydrolysis activity"/>
    <property type="evidence" value="ECO:0007669"/>
    <property type="project" value="InterPro"/>
</dbReference>
<feature type="compositionally biased region" description="Low complexity" evidence="1">
    <location>
        <begin position="235"/>
        <end position="244"/>
    </location>
</feature>
<dbReference type="InterPro" id="IPR003959">
    <property type="entry name" value="ATPase_AAA_core"/>
</dbReference>
<dbReference type="SUPFAM" id="SSF52540">
    <property type="entry name" value="P-loop containing nucleoside triphosphate hydrolases"/>
    <property type="match status" value="1"/>
</dbReference>
<reference evidence="3" key="1">
    <citation type="submission" date="2019-11" db="EMBL/GenBank/DDBJ databases">
        <title>Bipolaris sorokiniana Genome sequencing.</title>
        <authorList>
            <person name="Wang H."/>
        </authorList>
    </citation>
    <scope>NUCLEOTIDE SEQUENCE</scope>
</reference>
<dbReference type="InterPro" id="IPR056599">
    <property type="entry name" value="AAA_lid_fung"/>
</dbReference>
<feature type="compositionally biased region" description="Low complexity" evidence="1">
    <location>
        <begin position="274"/>
        <end position="283"/>
    </location>
</feature>
<evidence type="ECO:0000259" key="2">
    <source>
        <dbReference type="SMART" id="SM00382"/>
    </source>
</evidence>
<evidence type="ECO:0000313" key="3">
    <source>
        <dbReference type="EMBL" id="KAF5853456.1"/>
    </source>
</evidence>
<feature type="compositionally biased region" description="Basic residues" evidence="1">
    <location>
        <begin position="252"/>
        <end position="271"/>
    </location>
</feature>
<dbReference type="SMART" id="SM00382">
    <property type="entry name" value="AAA"/>
    <property type="match status" value="1"/>
</dbReference>
<proteinExistence type="predicted"/>
<dbReference type="PANTHER" id="PTHR46411">
    <property type="entry name" value="FAMILY ATPASE, PUTATIVE-RELATED"/>
    <property type="match status" value="1"/>
</dbReference>
<dbReference type="PANTHER" id="PTHR46411:SF1">
    <property type="entry name" value="FAMILY ATPASE, PUTATIVE (AFU_ORTHOLOGUE AFUA_7G05752)-RELATED"/>
    <property type="match status" value="1"/>
</dbReference>
<name>A0A8H6DYV5_COCSA</name>
<dbReference type="InterPro" id="IPR027417">
    <property type="entry name" value="P-loop_NTPase"/>
</dbReference>
<dbReference type="Gene3D" id="3.40.50.300">
    <property type="entry name" value="P-loop containing nucleotide triphosphate hydrolases"/>
    <property type="match status" value="1"/>
</dbReference>
<sequence>MNSLDSSGTLAADCTLACRANNELSDTSSSLPLVIFTPSMVSEPEAIALREQEMEVLQESVATQTCDIPPQDHEKHPVGVGPTTKDVKVGREVGKKTPRKGRPLHKSKRQVDASSSSETSNTESSSDSDQSNEDEKLKEKKRPKKIKAAIAQAEARKRKKQKQKEKLKERMRSKKHESTDEDESSADSSESDSDSDSENAVAATKSRRRARRTKVERKKSRRVQRSSDDDDDSEALSAESSSDLGTEDQSAKRKKARVKAKRNSRKTKKKLDKYSSSSESLSSNDEVIPLPGSPPDVRVVEDDLEIQVATISGLLQRLKAKQACVDAAAVSIPKVEKTAGKRGLEFKRVDQVFDMQIHDWKLVESSSDQKGEFDCIFTVRRRLDWQGKYIETRVDIKSKTLRNTLQDVLKDCKSISLVENTPQLDPRTLFHYYDELKTHVKKTLERQLGKAKRSKERKRFKQQVAQCKLLLSYVDEDFGATRKALKPMVKAGTITYDLVWALFKPNTIAFTPTYNNKDDARCFRVGTAYETENWLTGIKSWRVDGKYLEYDGKSFGLGEHEVSIPAFKGHKKITSLAAYPLKYHKDAKGIKKQLIERGKKFVALQGMNYRVQKGIAYMKHKNSIVRFIVNGRSVVDKEMGTGTEQALDRDDDTTEEQRQVLTEEELIIASPVVLGFAFSEKLWLEFSLSGIEEIKWNEEAFSSLVLPSQIKQNLKGLVSSHRFHAAKTIDDVIQGKGKGLNVVLHGPPGVGKTLTGESIAEYLQCPLYAVSAGELGTNSRALEADLNRIMEITHSWGAILLLDEADVFLEARQPNDLHRNSLVSVFLRLTEYYQGILFLTTNRVETFDEAFQSRIHMGIRYEELSARARREIWQQHVGRVERMKGSQGMKAFTEADFDVLSQRVLNGRQIKNTVKTSQAIAVAEQSAFSMEHVKRVLEAGEAFDDDMRGGKGYRDAMRQYT</sequence>
<accession>A0A8H6DYV5</accession>
<organism evidence="3 4">
    <name type="scientific">Cochliobolus sativus</name>
    <name type="common">Common root rot and spot blotch fungus</name>
    <name type="synonym">Bipolaris sorokiniana</name>
    <dbReference type="NCBI Taxonomy" id="45130"/>
    <lineage>
        <taxon>Eukaryota</taxon>
        <taxon>Fungi</taxon>
        <taxon>Dikarya</taxon>
        <taxon>Ascomycota</taxon>
        <taxon>Pezizomycotina</taxon>
        <taxon>Dothideomycetes</taxon>
        <taxon>Pleosporomycetidae</taxon>
        <taxon>Pleosporales</taxon>
        <taxon>Pleosporineae</taxon>
        <taxon>Pleosporaceae</taxon>
        <taxon>Bipolaris</taxon>
    </lineage>
</organism>
<dbReference type="Pfam" id="PF23232">
    <property type="entry name" value="AAA_lid_13"/>
    <property type="match status" value="1"/>
</dbReference>
<dbReference type="AlphaFoldDB" id="A0A8H6DYV5"/>